<keyword evidence="1" id="KW-1133">Transmembrane helix</keyword>
<comment type="caution">
    <text evidence="2">The sequence shown here is derived from an EMBL/GenBank/DDBJ whole genome shotgun (WGS) entry which is preliminary data.</text>
</comment>
<proteinExistence type="predicted"/>
<name>A0AAX3H1I2_CLODI</name>
<accession>A0AAX3H1I2</accession>
<feature type="transmembrane region" description="Helical" evidence="1">
    <location>
        <begin position="6"/>
        <end position="31"/>
    </location>
</feature>
<dbReference type="Proteomes" id="UP000346772">
    <property type="component" value="Unassembled WGS sequence"/>
</dbReference>
<keyword evidence="1" id="KW-0812">Transmembrane</keyword>
<dbReference type="AlphaFoldDB" id="A0AAX3H1I2"/>
<keyword evidence="1" id="KW-0472">Membrane</keyword>
<evidence type="ECO:0000256" key="1">
    <source>
        <dbReference type="SAM" id="Phobius"/>
    </source>
</evidence>
<evidence type="ECO:0000313" key="3">
    <source>
        <dbReference type="Proteomes" id="UP000346772"/>
    </source>
</evidence>
<sequence length="109" mass="13465">MCIYNSIVIYFIIIIKKLIKKVFLKFIFYFYKLYYYIYKNKIVKGYYNILLELLSGKLSFECESKVYVFIGLKFYVYKINLLTESYKKTRYFLEGVIREYFFVVKLTEE</sequence>
<evidence type="ECO:0000313" key="2">
    <source>
        <dbReference type="EMBL" id="VFD54836.1"/>
    </source>
</evidence>
<reference evidence="2 3" key="1">
    <citation type="submission" date="2019-02" db="EMBL/GenBank/DDBJ databases">
        <authorList>
            <consortium name="Pathogen Informatics"/>
        </authorList>
    </citation>
    <scope>NUCLEOTIDE SEQUENCE [LARGE SCALE GENOMIC DNA]</scope>
    <source>
        <strain evidence="2 3">078GUE027</strain>
    </source>
</reference>
<protein>
    <submittedName>
        <fullName evidence="2">Uncharacterized protein</fullName>
    </submittedName>
</protein>
<organism evidence="2 3">
    <name type="scientific">Clostridioides difficile</name>
    <name type="common">Peptoclostridium difficile</name>
    <dbReference type="NCBI Taxonomy" id="1496"/>
    <lineage>
        <taxon>Bacteria</taxon>
        <taxon>Bacillati</taxon>
        <taxon>Bacillota</taxon>
        <taxon>Clostridia</taxon>
        <taxon>Peptostreptococcales</taxon>
        <taxon>Peptostreptococcaceae</taxon>
        <taxon>Clostridioides</taxon>
    </lineage>
</organism>
<gene>
    <name evidence="2" type="ORF">SAMEA1710456_02333</name>
</gene>
<dbReference type="EMBL" id="CAADAT010000013">
    <property type="protein sequence ID" value="VFD54836.1"/>
    <property type="molecule type" value="Genomic_DNA"/>
</dbReference>